<dbReference type="AlphaFoldDB" id="A0A6L2PC17"/>
<evidence type="ECO:0008006" key="2">
    <source>
        <dbReference type="Google" id="ProtNLM"/>
    </source>
</evidence>
<comment type="caution">
    <text evidence="1">The sequence shown here is derived from an EMBL/GenBank/DDBJ whole genome shotgun (WGS) entry which is preliminary data.</text>
</comment>
<proteinExistence type="predicted"/>
<evidence type="ECO:0000313" key="1">
    <source>
        <dbReference type="EMBL" id="GEU94004.1"/>
    </source>
</evidence>
<name>A0A6L2PC17_TANCI</name>
<reference evidence="1" key="1">
    <citation type="journal article" date="2019" name="Sci. Rep.">
        <title>Draft genome of Tanacetum cinerariifolium, the natural source of mosquito coil.</title>
        <authorList>
            <person name="Yamashiro T."/>
            <person name="Shiraishi A."/>
            <person name="Satake H."/>
            <person name="Nakayama K."/>
        </authorList>
    </citation>
    <scope>NUCLEOTIDE SEQUENCE</scope>
</reference>
<gene>
    <name evidence="1" type="ORF">Tci_065982</name>
</gene>
<organism evidence="1">
    <name type="scientific">Tanacetum cinerariifolium</name>
    <name type="common">Dalmatian daisy</name>
    <name type="synonym">Chrysanthemum cinerariifolium</name>
    <dbReference type="NCBI Taxonomy" id="118510"/>
    <lineage>
        <taxon>Eukaryota</taxon>
        <taxon>Viridiplantae</taxon>
        <taxon>Streptophyta</taxon>
        <taxon>Embryophyta</taxon>
        <taxon>Tracheophyta</taxon>
        <taxon>Spermatophyta</taxon>
        <taxon>Magnoliopsida</taxon>
        <taxon>eudicotyledons</taxon>
        <taxon>Gunneridae</taxon>
        <taxon>Pentapetalae</taxon>
        <taxon>asterids</taxon>
        <taxon>campanulids</taxon>
        <taxon>Asterales</taxon>
        <taxon>Asteraceae</taxon>
        <taxon>Asteroideae</taxon>
        <taxon>Anthemideae</taxon>
        <taxon>Anthemidinae</taxon>
        <taxon>Tanacetum</taxon>
    </lineage>
</organism>
<sequence>MTTLAEFMILFGGDNPLPMLDKDLYDSWKNRMELYIQNREHERMILESFEHGPLICPTIEENGSLQYGSTHPTQHYSSTYPSTPALTYPSTPYPNAYSSIHQEACPQSHSAPQIEYIVSAVNQQTHLAEFPQIDCGLAVPVFKQGDDHVDAINKMMSFLFTIVASRFPSTNNQLRNSSNLRQQATMHDGWVTVQPLHGRPNSYANGTSGIELILQEHEGIIQVNKAISTLNIAENHVGLPTWHSNDVVGVVRSLLQEEVRMTLTLPGLTFVDLGL</sequence>
<dbReference type="EMBL" id="BKCJ010010974">
    <property type="protein sequence ID" value="GEU94004.1"/>
    <property type="molecule type" value="Genomic_DNA"/>
</dbReference>
<protein>
    <recommendedName>
        <fullName evidence="2">Integrase, catalytic region, zinc finger, CCHC-type, peptidase aspartic, catalytic</fullName>
    </recommendedName>
</protein>
<accession>A0A6L2PC17</accession>